<feature type="non-terminal residue" evidence="3">
    <location>
        <position position="578"/>
    </location>
</feature>
<dbReference type="GO" id="GO:0005634">
    <property type="term" value="C:nucleus"/>
    <property type="evidence" value="ECO:0007669"/>
    <property type="project" value="TreeGrafter"/>
</dbReference>
<dbReference type="SUPFAM" id="SSF52540">
    <property type="entry name" value="P-loop containing nucleoside triphosphate hydrolases"/>
    <property type="match status" value="1"/>
</dbReference>
<dbReference type="Proteomes" id="UP001177023">
    <property type="component" value="Unassembled WGS sequence"/>
</dbReference>
<evidence type="ECO:0000256" key="1">
    <source>
        <dbReference type="ARBA" id="ARBA00022705"/>
    </source>
</evidence>
<feature type="region of interest" description="Disordered" evidence="2">
    <location>
        <begin position="1"/>
        <end position="72"/>
    </location>
</feature>
<keyword evidence="4" id="KW-1185">Reference proteome</keyword>
<dbReference type="Gene3D" id="3.40.50.300">
    <property type="entry name" value="P-loop containing nucleotide triphosphate hydrolases"/>
    <property type="match status" value="1"/>
</dbReference>
<organism evidence="3 4">
    <name type="scientific">Mesorhabditis spiculigera</name>
    <dbReference type="NCBI Taxonomy" id="96644"/>
    <lineage>
        <taxon>Eukaryota</taxon>
        <taxon>Metazoa</taxon>
        <taxon>Ecdysozoa</taxon>
        <taxon>Nematoda</taxon>
        <taxon>Chromadorea</taxon>
        <taxon>Rhabditida</taxon>
        <taxon>Rhabditina</taxon>
        <taxon>Rhabditomorpha</taxon>
        <taxon>Rhabditoidea</taxon>
        <taxon>Rhabditidae</taxon>
        <taxon>Mesorhabditinae</taxon>
        <taxon>Mesorhabditis</taxon>
    </lineage>
</organism>
<keyword evidence="1" id="KW-0235">DNA replication</keyword>
<accession>A0AA36CZ25</accession>
<evidence type="ECO:0000313" key="3">
    <source>
        <dbReference type="EMBL" id="CAJ0576967.1"/>
    </source>
</evidence>
<sequence>MSKVKKRSVARSQAEPPIIDLCSPPTKEEKTLKQAPLFGQRPPKEVQPNPAKRRKTIKSEQPKTPRTRAAGKENAEIAVEVPVKYANFDHAPLATASCCFDETTISVSKDWTVPLLAKKTNWVAKSKWRWSELNYNEDVVEEPSVSFENAGERSRKLEEQLWSEKFVEDNFFCPDGAGRIEVKRVLGLWHKRLSKEEKSSTKTTTKKKRRKVKDLSESEEEYDSDGDDYNPEDDGEGTRIENPIFIWGAGQYKETMVYSLAQELDFKVLEIHPGDKRDGESLKKRIQAAATSHRLDVQGLSNFFSNPGKQPAKKKHTIILISNADIIFSMDRDFATAVQTVLQDIRVPVVITGDVEPDFSFDDHVKALRVEVGNIANIDRKLIQKLAARYGGMSIRKEDARRLLPTLHESAEKLVNWLQFACGAEGPMPLPKLQIENTASDDATIGWELEPTLPLNYDFHEWAQEKRRRYAEMRPRHYGELRSGPVTVQPPRRSMSNLEERQVLVGIQLALQYLGGTKDLSTDLIPWLCTIDKEWGERMAGNRRAQHYFNRVDERTGKSIDCNGQLALLLGAFRFLNL</sequence>
<feature type="region of interest" description="Disordered" evidence="2">
    <location>
        <begin position="197"/>
        <end position="237"/>
    </location>
</feature>
<dbReference type="GO" id="GO:0003677">
    <property type="term" value="F:DNA binding"/>
    <property type="evidence" value="ECO:0007669"/>
    <property type="project" value="TreeGrafter"/>
</dbReference>
<protein>
    <submittedName>
        <fullName evidence="3">Uncharacterized protein</fullName>
    </submittedName>
</protein>
<feature type="compositionally biased region" description="Acidic residues" evidence="2">
    <location>
        <begin position="217"/>
        <end position="235"/>
    </location>
</feature>
<name>A0AA36CZ25_9BILA</name>
<evidence type="ECO:0000313" key="4">
    <source>
        <dbReference type="Proteomes" id="UP001177023"/>
    </source>
</evidence>
<dbReference type="PANTHER" id="PTHR23389:SF6">
    <property type="entry name" value="REPLICATION FACTOR C SUBUNIT 1"/>
    <property type="match status" value="1"/>
</dbReference>
<proteinExistence type="predicted"/>
<evidence type="ECO:0000256" key="2">
    <source>
        <dbReference type="SAM" id="MobiDB-lite"/>
    </source>
</evidence>
<gene>
    <name evidence="3" type="ORF">MSPICULIGERA_LOCUS15248</name>
</gene>
<dbReference type="AlphaFoldDB" id="A0AA36CZ25"/>
<comment type="caution">
    <text evidence="3">The sequence shown here is derived from an EMBL/GenBank/DDBJ whole genome shotgun (WGS) entry which is preliminary data.</text>
</comment>
<dbReference type="InterPro" id="IPR027417">
    <property type="entry name" value="P-loop_NTPase"/>
</dbReference>
<dbReference type="GO" id="GO:0006260">
    <property type="term" value="P:DNA replication"/>
    <property type="evidence" value="ECO:0007669"/>
    <property type="project" value="UniProtKB-KW"/>
</dbReference>
<dbReference type="PANTHER" id="PTHR23389">
    <property type="entry name" value="CHROMOSOME TRANSMISSION FIDELITY FACTOR 18"/>
    <property type="match status" value="1"/>
</dbReference>
<reference evidence="3" key="1">
    <citation type="submission" date="2023-06" db="EMBL/GenBank/DDBJ databases">
        <authorList>
            <person name="Delattre M."/>
        </authorList>
    </citation>
    <scope>NUCLEOTIDE SEQUENCE</scope>
    <source>
        <strain evidence="3">AF72</strain>
    </source>
</reference>
<dbReference type="EMBL" id="CATQJA010002648">
    <property type="protein sequence ID" value="CAJ0576967.1"/>
    <property type="molecule type" value="Genomic_DNA"/>
</dbReference>